<name>A0A235BY84_UNCW3</name>
<dbReference type="Gene3D" id="3.40.190.10">
    <property type="entry name" value="Periplasmic binding protein-like II"/>
    <property type="match status" value="1"/>
</dbReference>
<reference evidence="1 2" key="1">
    <citation type="submission" date="2017-07" db="EMBL/GenBank/DDBJ databases">
        <title>Recovery of genomes from metagenomes via a dereplication, aggregation, and scoring strategy.</title>
        <authorList>
            <person name="Sieber C.M."/>
            <person name="Probst A.J."/>
            <person name="Sharrar A."/>
            <person name="Thomas B.C."/>
            <person name="Hess M."/>
            <person name="Tringe S.G."/>
            <person name="Banfield J.F."/>
        </authorList>
    </citation>
    <scope>NUCLEOTIDE SEQUENCE [LARGE SCALE GENOMIC DNA]</scope>
    <source>
        <strain evidence="1">JGI_Cruoil_03_51_56</strain>
    </source>
</reference>
<sequence>MGGYSSLSQKLMGAIQVNAPPDMAQMYESWTTQFHQLNKLVLLDSFIKGPDGLTQDELADFYPSFIEDNS</sequence>
<comment type="caution">
    <text evidence="1">The sequence shown here is derived from an EMBL/GenBank/DDBJ whole genome shotgun (WGS) entry which is preliminary data.</text>
</comment>
<organism evidence="1 2">
    <name type="scientific">candidate division WOR-3 bacterium JGI_Cruoil_03_51_56</name>
    <dbReference type="NCBI Taxonomy" id="1973747"/>
    <lineage>
        <taxon>Bacteria</taxon>
        <taxon>Bacteria division WOR-3</taxon>
    </lineage>
</organism>
<dbReference type="Proteomes" id="UP000215559">
    <property type="component" value="Unassembled WGS sequence"/>
</dbReference>
<feature type="non-terminal residue" evidence="1">
    <location>
        <position position="70"/>
    </location>
</feature>
<protein>
    <submittedName>
        <fullName evidence="1">Uncharacterized protein</fullName>
    </submittedName>
</protein>
<dbReference type="EMBL" id="NOZP01000014">
    <property type="protein sequence ID" value="OYD17221.1"/>
    <property type="molecule type" value="Genomic_DNA"/>
</dbReference>
<accession>A0A235BY84</accession>
<dbReference type="AlphaFoldDB" id="A0A235BY84"/>
<proteinExistence type="predicted"/>
<evidence type="ECO:0000313" key="2">
    <source>
        <dbReference type="Proteomes" id="UP000215559"/>
    </source>
</evidence>
<evidence type="ECO:0000313" key="1">
    <source>
        <dbReference type="EMBL" id="OYD17221.1"/>
    </source>
</evidence>
<gene>
    <name evidence="1" type="ORF">CH330_00610</name>
</gene>